<dbReference type="Proteomes" id="UP000230423">
    <property type="component" value="Unassembled WGS sequence"/>
</dbReference>
<organism evidence="2 3">
    <name type="scientific">Teladorsagia circumcincta</name>
    <name type="common">Brown stomach worm</name>
    <name type="synonym">Ostertagia circumcincta</name>
    <dbReference type="NCBI Taxonomy" id="45464"/>
    <lineage>
        <taxon>Eukaryota</taxon>
        <taxon>Metazoa</taxon>
        <taxon>Ecdysozoa</taxon>
        <taxon>Nematoda</taxon>
        <taxon>Chromadorea</taxon>
        <taxon>Rhabditida</taxon>
        <taxon>Rhabditina</taxon>
        <taxon>Rhabditomorpha</taxon>
        <taxon>Strongyloidea</taxon>
        <taxon>Trichostrongylidae</taxon>
        <taxon>Teladorsagia</taxon>
    </lineage>
</organism>
<reference evidence="2 3" key="1">
    <citation type="submission" date="2015-09" db="EMBL/GenBank/DDBJ databases">
        <title>Draft genome of the parasitic nematode Teladorsagia circumcincta isolate WARC Sus (inbred).</title>
        <authorList>
            <person name="Mitreva M."/>
        </authorList>
    </citation>
    <scope>NUCLEOTIDE SEQUENCE [LARGE SCALE GENOMIC DNA]</scope>
    <source>
        <strain evidence="2 3">S</strain>
    </source>
</reference>
<sequence>MLGFELLSQAQQQEAQPQIQQPINELPAFSRRNDLTDETTTTITAPTTVASKEKIDQTSTEGNNDGFLQSAKFDLLRMLLSKMRENVEQMGLTGDMQVHVIEVKPIPNKMPQQSVDDAFGEVAMPRQAFGQWRNSEEENNELVSFLLVFSGNRVDLPWQFERESNRPMPWVRPFERMNRWDGPQWGQENRWPQENHMFEPFQDAPEEEPQMRITHHYDKDSQTPQRVVTELFGNTAPEVIGHMLGQKNVSPPGSAKF</sequence>
<feature type="region of interest" description="Disordered" evidence="1">
    <location>
        <begin position="7"/>
        <end position="64"/>
    </location>
</feature>
<evidence type="ECO:0000313" key="3">
    <source>
        <dbReference type="Proteomes" id="UP000230423"/>
    </source>
</evidence>
<keyword evidence="3" id="KW-1185">Reference proteome</keyword>
<protein>
    <submittedName>
        <fullName evidence="2">Uncharacterized protein</fullName>
    </submittedName>
</protein>
<name>A0A2G9UWT1_TELCI</name>
<gene>
    <name evidence="2" type="ORF">TELCIR_03264</name>
</gene>
<dbReference type="EMBL" id="KZ345232">
    <property type="protein sequence ID" value="PIO74711.1"/>
    <property type="molecule type" value="Genomic_DNA"/>
</dbReference>
<feature type="compositionally biased region" description="Low complexity" evidence="1">
    <location>
        <begin position="9"/>
        <end position="23"/>
    </location>
</feature>
<evidence type="ECO:0000256" key="1">
    <source>
        <dbReference type="SAM" id="MobiDB-lite"/>
    </source>
</evidence>
<feature type="compositionally biased region" description="Low complexity" evidence="1">
    <location>
        <begin position="38"/>
        <end position="48"/>
    </location>
</feature>
<dbReference type="AlphaFoldDB" id="A0A2G9UWT1"/>
<evidence type="ECO:0000313" key="2">
    <source>
        <dbReference type="EMBL" id="PIO74711.1"/>
    </source>
</evidence>
<accession>A0A2G9UWT1</accession>
<proteinExistence type="predicted"/>
<dbReference type="OrthoDB" id="5838215at2759"/>